<dbReference type="GO" id="GO:0016829">
    <property type="term" value="F:lyase activity"/>
    <property type="evidence" value="ECO:0007669"/>
    <property type="project" value="UniProtKB-KW"/>
</dbReference>
<name>W5LYX9_LEPOC</name>
<dbReference type="HOGENOM" id="CLU_130283_0_0_1"/>
<dbReference type="Ensembl" id="ENSLOCT00000001341.1">
    <property type="protein sequence ID" value="ENSLOCP00000001336.1"/>
    <property type="gene ID" value="ENSLOCG00000001186.1"/>
</dbReference>
<evidence type="ECO:0000256" key="1">
    <source>
        <dbReference type="ARBA" id="ARBA00001933"/>
    </source>
</evidence>
<dbReference type="Gene3D" id="3.90.1380.10">
    <property type="entry name" value="Threonine synthase, N-terminal domain"/>
    <property type="match status" value="1"/>
</dbReference>
<comment type="similarity">
    <text evidence="2">Belongs to the threonine synthase family.</text>
</comment>
<dbReference type="EMBL" id="AHAT01023312">
    <property type="status" value="NOT_ANNOTATED_CDS"/>
    <property type="molecule type" value="Genomic_DNA"/>
</dbReference>
<dbReference type="GeneTree" id="ENSGT00940000158503"/>
<evidence type="ECO:0000256" key="2">
    <source>
        <dbReference type="ARBA" id="ARBA00005517"/>
    </source>
</evidence>
<reference evidence="7" key="1">
    <citation type="submission" date="2011-12" db="EMBL/GenBank/DDBJ databases">
        <title>The Draft Genome of Lepisosteus oculatus.</title>
        <authorList>
            <consortium name="The Broad Institute Genome Assembly &amp; Analysis Group"/>
            <consortium name="Computational R&amp;D Group"/>
            <consortium name="and Sequencing Platform"/>
            <person name="Di Palma F."/>
            <person name="Alfoldi J."/>
            <person name="Johnson J."/>
            <person name="Berlin A."/>
            <person name="Gnerre S."/>
            <person name="Jaffe D."/>
            <person name="MacCallum I."/>
            <person name="Young S."/>
            <person name="Walker B.J."/>
            <person name="Lander E.S."/>
            <person name="Lindblad-Toh K."/>
        </authorList>
    </citation>
    <scope>NUCLEOTIDE SEQUENCE [LARGE SCALE GENOMIC DNA]</scope>
</reference>
<dbReference type="InParanoid" id="W5LYX9"/>
<dbReference type="OMA" id="SCAGRTM"/>
<evidence type="ECO:0000256" key="4">
    <source>
        <dbReference type="ARBA" id="ARBA00023239"/>
    </source>
</evidence>
<reference evidence="6" key="3">
    <citation type="submission" date="2025-09" db="UniProtKB">
        <authorList>
            <consortium name="Ensembl"/>
        </authorList>
    </citation>
    <scope>IDENTIFICATION</scope>
</reference>
<dbReference type="InterPro" id="IPR029144">
    <property type="entry name" value="Thr_synth_N"/>
</dbReference>
<comment type="cofactor">
    <cofactor evidence="1">
        <name>pyridoxal 5'-phosphate</name>
        <dbReference type="ChEBI" id="CHEBI:597326"/>
    </cofactor>
</comment>
<evidence type="ECO:0000256" key="3">
    <source>
        <dbReference type="ARBA" id="ARBA00022898"/>
    </source>
</evidence>
<dbReference type="EMBL" id="AHAT01023311">
    <property type="status" value="NOT_ANNOTATED_CDS"/>
    <property type="molecule type" value="Genomic_DNA"/>
</dbReference>
<accession>W5LYX9</accession>
<dbReference type="eggNOG" id="KOG2616">
    <property type="taxonomic scope" value="Eukaryota"/>
</dbReference>
<dbReference type="SUPFAM" id="SSF53686">
    <property type="entry name" value="Tryptophan synthase beta subunit-like PLP-dependent enzymes"/>
    <property type="match status" value="1"/>
</dbReference>
<keyword evidence="3" id="KW-0663">Pyridoxal phosphate</keyword>
<proteinExistence type="inferred from homology"/>
<dbReference type="PANTHER" id="PTHR42690:SF1">
    <property type="entry name" value="THREONINE SYNTHASE-LIKE 2"/>
    <property type="match status" value="1"/>
</dbReference>
<dbReference type="STRING" id="7918.ENSLOCP00000001336"/>
<evidence type="ECO:0000313" key="7">
    <source>
        <dbReference type="Proteomes" id="UP000018468"/>
    </source>
</evidence>
<dbReference type="FunFam" id="3.90.1380.10:FF:000003">
    <property type="entry name" value="THR4p Threonine synthase"/>
    <property type="match status" value="1"/>
</dbReference>
<dbReference type="InterPro" id="IPR051166">
    <property type="entry name" value="Threonine_Synthase"/>
</dbReference>
<organism evidence="6 7">
    <name type="scientific">Lepisosteus oculatus</name>
    <name type="common">Spotted gar</name>
    <dbReference type="NCBI Taxonomy" id="7918"/>
    <lineage>
        <taxon>Eukaryota</taxon>
        <taxon>Metazoa</taxon>
        <taxon>Chordata</taxon>
        <taxon>Craniata</taxon>
        <taxon>Vertebrata</taxon>
        <taxon>Euteleostomi</taxon>
        <taxon>Actinopterygii</taxon>
        <taxon>Neopterygii</taxon>
        <taxon>Holostei</taxon>
        <taxon>Semionotiformes</taxon>
        <taxon>Lepisosteidae</taxon>
        <taxon>Lepisosteus</taxon>
    </lineage>
</organism>
<sequence>VSCAGRTMRYCSTRGAVRGRGFEDVLFSGFAEDGGMFMPEELPSVPPATLRLWSALSYPQLVEEVCALFIPPEVIPREELNALLSRALRGFSVPEAVRMVRLQDGLAVLELWHGATLAFKDLAMSCTAQLIGHFLKRQKRHVTILVGKRQAWSAFQFVCTWSSICL</sequence>
<dbReference type="AlphaFoldDB" id="W5LYX9"/>
<protein>
    <recommendedName>
        <fullName evidence="5">Threonine synthase N-terminal domain-containing protein</fullName>
    </recommendedName>
</protein>
<keyword evidence="7" id="KW-1185">Reference proteome</keyword>
<dbReference type="Pfam" id="PF14821">
    <property type="entry name" value="Thr_synth_N"/>
    <property type="match status" value="1"/>
</dbReference>
<dbReference type="Gene3D" id="3.40.50.1100">
    <property type="match status" value="1"/>
</dbReference>
<dbReference type="Proteomes" id="UP000018468">
    <property type="component" value="Linkage group LG2"/>
</dbReference>
<keyword evidence="4" id="KW-0456">Lyase</keyword>
<dbReference type="InterPro" id="IPR037158">
    <property type="entry name" value="Thr_synth_N_sf"/>
</dbReference>
<evidence type="ECO:0000259" key="5">
    <source>
        <dbReference type="Pfam" id="PF14821"/>
    </source>
</evidence>
<dbReference type="PANTHER" id="PTHR42690">
    <property type="entry name" value="THREONINE SYNTHASE FAMILY MEMBER"/>
    <property type="match status" value="1"/>
</dbReference>
<reference evidence="6" key="2">
    <citation type="submission" date="2025-08" db="UniProtKB">
        <authorList>
            <consortium name="Ensembl"/>
        </authorList>
    </citation>
    <scope>IDENTIFICATION</scope>
</reference>
<dbReference type="Bgee" id="ENSLOCG00000001186">
    <property type="expression patterns" value="Expressed in camera-type eye and 12 other cell types or tissues"/>
</dbReference>
<evidence type="ECO:0000313" key="6">
    <source>
        <dbReference type="Ensembl" id="ENSLOCP00000001336.1"/>
    </source>
</evidence>
<feature type="domain" description="Threonine synthase N-terminal" evidence="5">
    <location>
        <begin position="9"/>
        <end position="87"/>
    </location>
</feature>
<dbReference type="InterPro" id="IPR036052">
    <property type="entry name" value="TrpB-like_PALP_sf"/>
</dbReference>